<name>A0A7W2JLL8_9PSED</name>
<dbReference type="Pfam" id="PF00132">
    <property type="entry name" value="Hexapep"/>
    <property type="match status" value="1"/>
</dbReference>
<keyword evidence="9" id="KW-0046">Antibiotic resistance</keyword>
<dbReference type="GO" id="GO:0046677">
    <property type="term" value="P:response to antibiotic"/>
    <property type="evidence" value="ECO:0007669"/>
    <property type="project" value="UniProtKB-KW"/>
</dbReference>
<protein>
    <recommendedName>
        <fullName evidence="3">Chloramphenicol acetyltransferase</fullName>
        <ecNumber evidence="2">2.3.1.28</ecNumber>
    </recommendedName>
</protein>
<dbReference type="GO" id="GO:0016020">
    <property type="term" value="C:membrane"/>
    <property type="evidence" value="ECO:0007669"/>
    <property type="project" value="GOC"/>
</dbReference>
<comment type="caution">
    <text evidence="12">The sequence shown here is derived from an EMBL/GenBank/DDBJ whole genome shotgun (WGS) entry which is preliminary data.</text>
</comment>
<evidence type="ECO:0000256" key="6">
    <source>
        <dbReference type="ARBA" id="ARBA00022679"/>
    </source>
</evidence>
<keyword evidence="4" id="KW-0444">Lipid biosynthesis</keyword>
<comment type="similarity">
    <text evidence="1">Belongs to the transferase hexapeptide repeat family.</text>
</comment>
<keyword evidence="8" id="KW-0443">Lipid metabolism</keyword>
<keyword evidence="6 12" id="KW-0808">Transferase</keyword>
<comment type="catalytic activity">
    <reaction evidence="11">
        <text>chloramphenicol + acetyl-CoA = chloramphenicol 3-acetate + CoA</text>
        <dbReference type="Rhea" id="RHEA:18421"/>
        <dbReference type="ChEBI" id="CHEBI:16730"/>
        <dbReference type="ChEBI" id="CHEBI:17698"/>
        <dbReference type="ChEBI" id="CHEBI:57287"/>
        <dbReference type="ChEBI" id="CHEBI:57288"/>
        <dbReference type="EC" id="2.3.1.28"/>
    </reaction>
</comment>
<dbReference type="InterPro" id="IPR018357">
    <property type="entry name" value="Hexapep_transf_CS"/>
</dbReference>
<evidence type="ECO:0000256" key="3">
    <source>
        <dbReference type="ARBA" id="ARBA00020291"/>
    </source>
</evidence>
<dbReference type="Gene3D" id="2.160.10.10">
    <property type="entry name" value="Hexapeptide repeat proteins"/>
    <property type="match status" value="1"/>
</dbReference>
<evidence type="ECO:0000256" key="8">
    <source>
        <dbReference type="ARBA" id="ARBA00023098"/>
    </source>
</evidence>
<dbReference type="PROSITE" id="PS00101">
    <property type="entry name" value="HEXAPEP_TRANSFERASES"/>
    <property type="match status" value="1"/>
</dbReference>
<sequence length="232" mass="25101">MLKIFREQQFKKAFRKLGGKAAGGSGSFSARACATIEQGVSLGHVRVESPSVTIGAHTYIRSGSTLSVISAIGRFCSIGSDCTLGQEKHTHPTDWVSTHPFQYETGGLSYSPALSWVTMGHDVWVGHGATILEGVEVGTGAIIATRAVVTKNVPPYAIVGGNPAKFIKYRHSPEIIERLLASQWWNLDVEYLKRLPMNDAEAFLKAIENGAPAAPVHYSKLSIAKRRVQEAP</sequence>
<accession>A0A7W2JLL8</accession>
<dbReference type="CDD" id="cd03349">
    <property type="entry name" value="LbH_XAT"/>
    <property type="match status" value="1"/>
</dbReference>
<dbReference type="InterPro" id="IPR050179">
    <property type="entry name" value="Trans_hexapeptide_repeat"/>
</dbReference>
<evidence type="ECO:0000256" key="11">
    <source>
        <dbReference type="ARBA" id="ARBA00047633"/>
    </source>
</evidence>
<dbReference type="GO" id="GO:0008811">
    <property type="term" value="F:chloramphenicol O-acetyltransferase activity"/>
    <property type="evidence" value="ECO:0007669"/>
    <property type="project" value="UniProtKB-EC"/>
</dbReference>
<evidence type="ECO:0000256" key="2">
    <source>
        <dbReference type="ARBA" id="ARBA00013235"/>
    </source>
</evidence>
<dbReference type="AlphaFoldDB" id="A0A7W2JLL8"/>
<evidence type="ECO:0000313" key="13">
    <source>
        <dbReference type="Proteomes" id="UP000556620"/>
    </source>
</evidence>
<dbReference type="InterPro" id="IPR001451">
    <property type="entry name" value="Hexapep"/>
</dbReference>
<keyword evidence="5" id="KW-0441">Lipid A biosynthesis</keyword>
<reference evidence="12 13" key="1">
    <citation type="submission" date="2020-07" db="EMBL/GenBank/DDBJ databases">
        <title>Diversity of carbapenemase encoding genes among Pseudomonas putida group clinical isolates in a tertiary Brazilian hospital.</title>
        <authorList>
            <person name="Alberto-Lei F."/>
            <person name="Nodari C.S."/>
            <person name="Streling A.P."/>
            <person name="Paulino J.T."/>
            <person name="Bessa-Neto F.O."/>
            <person name="Cayo R."/>
            <person name="Gales A.C."/>
        </authorList>
    </citation>
    <scope>NUCLEOTIDE SEQUENCE [LARGE SCALE GENOMIC DNA]</scope>
    <source>
        <strain evidence="12 13">14535</strain>
    </source>
</reference>
<dbReference type="EC" id="2.3.1.28" evidence="2"/>
<dbReference type="InterPro" id="IPR011004">
    <property type="entry name" value="Trimer_LpxA-like_sf"/>
</dbReference>
<evidence type="ECO:0000256" key="10">
    <source>
        <dbReference type="ARBA" id="ARBA00023315"/>
    </source>
</evidence>
<evidence type="ECO:0000256" key="1">
    <source>
        <dbReference type="ARBA" id="ARBA00007274"/>
    </source>
</evidence>
<dbReference type="PANTHER" id="PTHR43300">
    <property type="entry name" value="ACETYLTRANSFERASE"/>
    <property type="match status" value="1"/>
</dbReference>
<evidence type="ECO:0000256" key="5">
    <source>
        <dbReference type="ARBA" id="ARBA00022556"/>
    </source>
</evidence>
<evidence type="ECO:0000256" key="7">
    <source>
        <dbReference type="ARBA" id="ARBA00022737"/>
    </source>
</evidence>
<dbReference type="SUPFAM" id="SSF51161">
    <property type="entry name" value="Trimeric LpxA-like enzymes"/>
    <property type="match status" value="1"/>
</dbReference>
<proteinExistence type="inferred from homology"/>
<dbReference type="Proteomes" id="UP000556620">
    <property type="component" value="Unassembled WGS sequence"/>
</dbReference>
<evidence type="ECO:0000256" key="4">
    <source>
        <dbReference type="ARBA" id="ARBA00022516"/>
    </source>
</evidence>
<gene>
    <name evidence="12" type="ORF">H4C44_18970</name>
</gene>
<keyword evidence="7" id="KW-0677">Repeat</keyword>
<keyword evidence="10" id="KW-0012">Acyltransferase</keyword>
<organism evidence="12 13">
    <name type="scientific">Pseudomonas juntendi</name>
    <dbReference type="NCBI Taxonomy" id="2666183"/>
    <lineage>
        <taxon>Bacteria</taxon>
        <taxon>Pseudomonadati</taxon>
        <taxon>Pseudomonadota</taxon>
        <taxon>Gammaproteobacteria</taxon>
        <taxon>Pseudomonadales</taxon>
        <taxon>Pseudomonadaceae</taxon>
        <taxon>Pseudomonas</taxon>
    </lineage>
</organism>
<dbReference type="EMBL" id="JACGCU010000037">
    <property type="protein sequence ID" value="MBA6061253.1"/>
    <property type="molecule type" value="Genomic_DNA"/>
</dbReference>
<dbReference type="RefSeq" id="WP_182368498.1">
    <property type="nucleotide sequence ID" value="NZ_JACGCU010000037.1"/>
</dbReference>
<evidence type="ECO:0000256" key="9">
    <source>
        <dbReference type="ARBA" id="ARBA00023251"/>
    </source>
</evidence>
<evidence type="ECO:0000313" key="12">
    <source>
        <dbReference type="EMBL" id="MBA6061253.1"/>
    </source>
</evidence>
<dbReference type="PANTHER" id="PTHR43300:SF12">
    <property type="entry name" value="CHLORAMPHENICOL ACETYLTRANSFERASE"/>
    <property type="match status" value="1"/>
</dbReference>
<dbReference type="GO" id="GO:0009245">
    <property type="term" value="P:lipid A biosynthetic process"/>
    <property type="evidence" value="ECO:0007669"/>
    <property type="project" value="UniProtKB-KW"/>
</dbReference>